<dbReference type="GO" id="GO:0005524">
    <property type="term" value="F:ATP binding"/>
    <property type="evidence" value="ECO:0007669"/>
    <property type="project" value="InterPro"/>
</dbReference>
<evidence type="ECO:0000313" key="2">
    <source>
        <dbReference type="EMBL" id="KAE8762656.1"/>
    </source>
</evidence>
<comment type="caution">
    <text evidence="2">The sequence shown here is derived from an EMBL/GenBank/DDBJ whole genome shotgun (WGS) entry which is preliminary data.</text>
</comment>
<evidence type="ECO:0000313" key="3">
    <source>
        <dbReference type="Proteomes" id="UP000451860"/>
    </source>
</evidence>
<dbReference type="EMBL" id="WHJE01000139">
    <property type="protein sequence ID" value="KAE8762656.1"/>
    <property type="molecule type" value="Genomic_DNA"/>
</dbReference>
<gene>
    <name evidence="2" type="ORF">GB883_18260</name>
</gene>
<proteinExistence type="predicted"/>
<dbReference type="InterPro" id="IPR013815">
    <property type="entry name" value="ATP_grasp_subdomain_1"/>
</dbReference>
<sequence length="85" mass="7660">MVVPLADPRARAVTVAGGKAASLSALLGAGLPVPDGFCVTTAAYDRAADDAGLGGALAALAEAGEGDGPVAGAGAAMAAGAGPAG</sequence>
<evidence type="ECO:0000259" key="1">
    <source>
        <dbReference type="Pfam" id="PF01326"/>
    </source>
</evidence>
<name>A0A7J5UK05_9MICO</name>
<dbReference type="GO" id="GO:0016301">
    <property type="term" value="F:kinase activity"/>
    <property type="evidence" value="ECO:0007669"/>
    <property type="project" value="InterPro"/>
</dbReference>
<dbReference type="Pfam" id="PF01326">
    <property type="entry name" value="PPDK_N"/>
    <property type="match status" value="1"/>
</dbReference>
<protein>
    <recommendedName>
        <fullName evidence="1">Pyruvate phosphate dikinase AMP/ATP-binding domain-containing protein</fullName>
    </recommendedName>
</protein>
<dbReference type="SUPFAM" id="SSF56059">
    <property type="entry name" value="Glutathione synthetase ATP-binding domain-like"/>
    <property type="match status" value="1"/>
</dbReference>
<dbReference type="InterPro" id="IPR002192">
    <property type="entry name" value="PPDK_AMP/ATP-bd"/>
</dbReference>
<reference evidence="2 3" key="1">
    <citation type="submission" date="2019-10" db="EMBL/GenBank/DDBJ databases">
        <title>Georgenia wutianyii sp. nov. and Georgenia yuyongxinii sp. nov. isolated from plateau pika (Ochotona curzoniae) in the Qinghai-Tibet plateau of China.</title>
        <authorList>
            <person name="Tian Z."/>
        </authorList>
    </citation>
    <scope>NUCLEOTIDE SEQUENCE [LARGE SCALE GENOMIC DNA]</scope>
    <source>
        <strain evidence="2 3">DSM 21501</strain>
    </source>
</reference>
<dbReference type="AlphaFoldDB" id="A0A7J5UK05"/>
<accession>A0A7J5UK05</accession>
<dbReference type="Proteomes" id="UP000451860">
    <property type="component" value="Unassembled WGS sequence"/>
</dbReference>
<organism evidence="2 3">
    <name type="scientific">Georgenia thermotolerans</name>
    <dbReference type="NCBI Taxonomy" id="527326"/>
    <lineage>
        <taxon>Bacteria</taxon>
        <taxon>Bacillati</taxon>
        <taxon>Actinomycetota</taxon>
        <taxon>Actinomycetes</taxon>
        <taxon>Micrococcales</taxon>
        <taxon>Bogoriellaceae</taxon>
        <taxon>Georgenia</taxon>
    </lineage>
</organism>
<feature type="domain" description="Pyruvate phosphate dikinase AMP/ATP-binding" evidence="1">
    <location>
        <begin position="15"/>
        <end position="59"/>
    </location>
</feature>
<keyword evidence="3" id="KW-1185">Reference proteome</keyword>
<feature type="non-terminal residue" evidence="2">
    <location>
        <position position="85"/>
    </location>
</feature>
<dbReference type="Gene3D" id="3.30.1490.20">
    <property type="entry name" value="ATP-grasp fold, A domain"/>
    <property type="match status" value="1"/>
</dbReference>